<sequence>VVVDFVIEADHQVQGLWSDWNFLWSQYSSTTSSGTRAPALQKPTDLGTWDEDSFFLDYTTNTFYGLTPLDYIAYRQDHRQGVATNAIPSYVVVQPDKNVILDPPPDATYTITADYWKTPVRLSANADISAIPPRFHRVIIARAKTMWAEREEAPEILLASSAEYQDLLDKLEADSLPGQKWRRMSSETTEVSSVMAVKPE</sequence>
<proteinExistence type="predicted"/>
<organism evidence="1">
    <name type="scientific">marine metagenome</name>
    <dbReference type="NCBI Taxonomy" id="408172"/>
    <lineage>
        <taxon>unclassified sequences</taxon>
        <taxon>metagenomes</taxon>
        <taxon>ecological metagenomes</taxon>
    </lineage>
</organism>
<dbReference type="InterPro" id="IPR056209">
    <property type="entry name" value="SU10_adaptor"/>
</dbReference>
<evidence type="ECO:0000313" key="1">
    <source>
        <dbReference type="EMBL" id="SVA46527.1"/>
    </source>
</evidence>
<dbReference type="EMBL" id="UINC01010464">
    <property type="protein sequence ID" value="SVA46527.1"/>
    <property type="molecule type" value="Genomic_DNA"/>
</dbReference>
<feature type="non-terminal residue" evidence="1">
    <location>
        <position position="1"/>
    </location>
</feature>
<gene>
    <name evidence="1" type="ORF">METZ01_LOCUS99381</name>
</gene>
<reference evidence="1" key="1">
    <citation type="submission" date="2018-05" db="EMBL/GenBank/DDBJ databases">
        <authorList>
            <person name="Lanie J.A."/>
            <person name="Ng W.-L."/>
            <person name="Kazmierczak K.M."/>
            <person name="Andrzejewski T.M."/>
            <person name="Davidsen T.M."/>
            <person name="Wayne K.J."/>
            <person name="Tettelin H."/>
            <person name="Glass J.I."/>
            <person name="Rusch D."/>
            <person name="Podicherti R."/>
            <person name="Tsui H.-C.T."/>
            <person name="Winkler M.E."/>
        </authorList>
    </citation>
    <scope>NUCLEOTIDE SEQUENCE</scope>
</reference>
<protein>
    <submittedName>
        <fullName evidence="1">Uncharacterized protein</fullName>
    </submittedName>
</protein>
<dbReference type="Pfam" id="PF24175">
    <property type="entry name" value="SU10_adaptor"/>
    <property type="match status" value="1"/>
</dbReference>
<dbReference type="AlphaFoldDB" id="A0A381W3Q4"/>
<accession>A0A381W3Q4</accession>
<name>A0A381W3Q4_9ZZZZ</name>